<accession>A0A5P9CRQ2</accession>
<dbReference type="EMBL" id="CP045351">
    <property type="protein sequence ID" value="QFT28641.1"/>
    <property type="molecule type" value="Genomic_DNA"/>
</dbReference>
<keyword evidence="2" id="KW-0614">Plasmid</keyword>
<dbReference type="EC" id="4.2.1.17" evidence="2"/>
<dbReference type="CDD" id="cd03450">
    <property type="entry name" value="NodN"/>
    <property type="match status" value="1"/>
</dbReference>
<reference evidence="2 3" key="1">
    <citation type="submission" date="2019-10" db="EMBL/GenBank/DDBJ databases">
        <title>Complete genome sequence of Vibrio sp. strain THAF100, isolated from non-filtered water from the water column of tank 6 of a marine aquarium containing stony-coral fragments. Water maintained at 26 degree C.</title>
        <authorList>
            <person name="Ruckert C."/>
            <person name="Franco A."/>
            <person name="Kalinowski J."/>
            <person name="Glaeser S."/>
        </authorList>
    </citation>
    <scope>NUCLEOTIDE SEQUENCE [LARGE SCALE GENOMIC DNA]</scope>
    <source>
        <strain evidence="2 3">THAF100</strain>
        <plasmid evidence="3">pthaf100_a</plasmid>
    </source>
</reference>
<dbReference type="Pfam" id="PF01575">
    <property type="entry name" value="MaoC_dehydratas"/>
    <property type="match status" value="1"/>
</dbReference>
<geneLocation type="plasmid" evidence="3">
    <name>pthaf100_a</name>
</geneLocation>
<dbReference type="Gene3D" id="3.10.129.10">
    <property type="entry name" value="Hotdog Thioesterase"/>
    <property type="match status" value="1"/>
</dbReference>
<organism evidence="2 3">
    <name type="scientific">Vibrio aquimaris</name>
    <dbReference type="NCBI Taxonomy" id="2587862"/>
    <lineage>
        <taxon>Bacteria</taxon>
        <taxon>Pseudomonadati</taxon>
        <taxon>Pseudomonadota</taxon>
        <taxon>Gammaproteobacteria</taxon>
        <taxon>Vibrionales</taxon>
        <taxon>Vibrionaceae</taxon>
        <taxon>Vibrio</taxon>
    </lineage>
</organism>
<keyword evidence="3" id="KW-1185">Reference proteome</keyword>
<dbReference type="InterPro" id="IPR039375">
    <property type="entry name" value="NodN-like"/>
</dbReference>
<protein>
    <submittedName>
        <fullName evidence="2">Putative enoyl-CoA hydratase 1</fullName>
        <ecNumber evidence="2">4.2.1.17</ecNumber>
    </submittedName>
</protein>
<dbReference type="Proteomes" id="UP000326936">
    <property type="component" value="Plasmid pTHAF100_a"/>
</dbReference>
<dbReference type="SUPFAM" id="SSF54637">
    <property type="entry name" value="Thioesterase/thiol ester dehydrase-isomerase"/>
    <property type="match status" value="1"/>
</dbReference>
<proteinExistence type="predicted"/>
<keyword evidence="2" id="KW-0456">Lyase</keyword>
<dbReference type="InterPro" id="IPR002539">
    <property type="entry name" value="MaoC-like_dom"/>
</dbReference>
<dbReference type="AlphaFoldDB" id="A0A5P9CRQ2"/>
<evidence type="ECO:0000259" key="1">
    <source>
        <dbReference type="Pfam" id="PF01575"/>
    </source>
</evidence>
<dbReference type="KEGG" id="vaq:FIV01_19765"/>
<feature type="domain" description="MaoC-like" evidence="1">
    <location>
        <begin position="89"/>
        <end position="206"/>
    </location>
</feature>
<gene>
    <name evidence="2" type="ORF">FIV01_19765</name>
</gene>
<dbReference type="RefSeq" id="WP_152432609.1">
    <property type="nucleotide sequence ID" value="NZ_CBCSDK010000016.1"/>
</dbReference>
<evidence type="ECO:0000313" key="3">
    <source>
        <dbReference type="Proteomes" id="UP000326936"/>
    </source>
</evidence>
<dbReference type="InterPro" id="IPR029069">
    <property type="entry name" value="HotDog_dom_sf"/>
</dbReference>
<dbReference type="PANTHER" id="PTHR42993">
    <property type="entry name" value="MAOC-LIKE DEHYDRATASE DOMAIN-CONTAINING PROTEIN"/>
    <property type="match status" value="1"/>
</dbReference>
<name>A0A5P9CRQ2_9VIBR</name>
<sequence>MKVADLFKHRGEKSQSEFMQWMSPAVREYWDEFIQKTNNHRYLFARFWDMQKPAVNDEVQTPNASNDVENKPVELKPEAQVLFDQLKEKLGQVIHTGEWLEISQQRINQFGEVTEDMQWIHTNPERAELESPFKTTIAHGFLTLAMLPKLTDSVNPDHSLFPTAKMVVNIGLNQVRFPYPVKANSRVRAVSKLSKVTPIKKGLEIEREIKVEIEGVRRPGAVVVSVIQLHF</sequence>
<dbReference type="OrthoDB" id="9801735at2"/>
<dbReference type="GO" id="GO:0004300">
    <property type="term" value="F:enoyl-CoA hydratase activity"/>
    <property type="evidence" value="ECO:0007669"/>
    <property type="project" value="UniProtKB-EC"/>
</dbReference>
<dbReference type="PANTHER" id="PTHR42993:SF1">
    <property type="entry name" value="MAOC-LIKE DEHYDRATASE DOMAIN-CONTAINING PROTEIN"/>
    <property type="match status" value="1"/>
</dbReference>
<evidence type="ECO:0000313" key="2">
    <source>
        <dbReference type="EMBL" id="QFT28641.1"/>
    </source>
</evidence>